<feature type="region of interest" description="Disordered" evidence="5">
    <location>
        <begin position="251"/>
        <end position="301"/>
    </location>
</feature>
<dbReference type="InterPro" id="IPR000340">
    <property type="entry name" value="Dual-sp_phosphatase_cat-dom"/>
</dbReference>
<dbReference type="SMART" id="SM00195">
    <property type="entry name" value="DSPc"/>
    <property type="match status" value="1"/>
</dbReference>
<dbReference type="EMBL" id="HF935497">
    <property type="protein sequence ID" value="CCX30900.1"/>
    <property type="molecule type" value="Genomic_DNA"/>
</dbReference>
<proteinExistence type="inferred from homology"/>
<organism evidence="8 9">
    <name type="scientific">Pyronema omphalodes (strain CBS 100304)</name>
    <name type="common">Pyronema confluens</name>
    <dbReference type="NCBI Taxonomy" id="1076935"/>
    <lineage>
        <taxon>Eukaryota</taxon>
        <taxon>Fungi</taxon>
        <taxon>Dikarya</taxon>
        <taxon>Ascomycota</taxon>
        <taxon>Pezizomycotina</taxon>
        <taxon>Pezizomycetes</taxon>
        <taxon>Pezizales</taxon>
        <taxon>Pyronemataceae</taxon>
        <taxon>Pyronema</taxon>
    </lineage>
</organism>
<dbReference type="InterPro" id="IPR016130">
    <property type="entry name" value="Tyr_Pase_AS"/>
</dbReference>
<accession>U4LNJ9</accession>
<dbReference type="InterPro" id="IPR000387">
    <property type="entry name" value="Tyr_Pase_dom"/>
</dbReference>
<gene>
    <name evidence="8" type="ORF">PCON_09501</name>
</gene>
<name>U4LNJ9_PYROM</name>
<evidence type="ECO:0000256" key="1">
    <source>
        <dbReference type="ARBA" id="ARBA00008601"/>
    </source>
</evidence>
<dbReference type="Pfam" id="PF00782">
    <property type="entry name" value="DSPc"/>
    <property type="match status" value="1"/>
</dbReference>
<dbReference type="GO" id="GO:0005737">
    <property type="term" value="C:cytoplasm"/>
    <property type="evidence" value="ECO:0007669"/>
    <property type="project" value="TreeGrafter"/>
</dbReference>
<feature type="domain" description="Tyrosine specific protein phosphatases" evidence="7">
    <location>
        <begin position="75"/>
        <end position="142"/>
    </location>
</feature>
<dbReference type="PANTHER" id="PTHR10159">
    <property type="entry name" value="DUAL SPECIFICITY PROTEIN PHOSPHATASE"/>
    <property type="match status" value="1"/>
</dbReference>
<evidence type="ECO:0000259" key="6">
    <source>
        <dbReference type="PROSITE" id="PS50054"/>
    </source>
</evidence>
<dbReference type="PROSITE" id="PS50054">
    <property type="entry name" value="TYR_PHOSPHATASE_DUAL"/>
    <property type="match status" value="1"/>
</dbReference>
<keyword evidence="9" id="KW-1185">Reference proteome</keyword>
<evidence type="ECO:0000313" key="8">
    <source>
        <dbReference type="EMBL" id="CCX30900.1"/>
    </source>
</evidence>
<evidence type="ECO:0000313" key="9">
    <source>
        <dbReference type="Proteomes" id="UP000018144"/>
    </source>
</evidence>
<evidence type="ECO:0000256" key="2">
    <source>
        <dbReference type="ARBA" id="ARBA00013064"/>
    </source>
</evidence>
<dbReference type="PROSITE" id="PS50056">
    <property type="entry name" value="TYR_PHOSPHATASE_2"/>
    <property type="match status" value="1"/>
</dbReference>
<protein>
    <recommendedName>
        <fullName evidence="2">protein-tyrosine-phosphatase</fullName>
        <ecNumber evidence="2">3.1.3.48</ecNumber>
    </recommendedName>
</protein>
<dbReference type="PROSITE" id="PS00383">
    <property type="entry name" value="TYR_PHOSPHATASE_1"/>
    <property type="match status" value="1"/>
</dbReference>
<dbReference type="GO" id="GO:0004725">
    <property type="term" value="F:protein tyrosine phosphatase activity"/>
    <property type="evidence" value="ECO:0007669"/>
    <property type="project" value="UniProtKB-EC"/>
</dbReference>
<feature type="domain" description="Tyrosine-protein phosphatase" evidence="6">
    <location>
        <begin position="12"/>
        <end position="164"/>
    </location>
</feature>
<dbReference type="GO" id="GO:0043409">
    <property type="term" value="P:negative regulation of MAPK cascade"/>
    <property type="evidence" value="ECO:0007669"/>
    <property type="project" value="TreeGrafter"/>
</dbReference>
<dbReference type="EC" id="3.1.3.48" evidence="2"/>
<dbReference type="AlphaFoldDB" id="U4LNJ9"/>
<dbReference type="Proteomes" id="UP000018144">
    <property type="component" value="Unassembled WGS sequence"/>
</dbReference>
<evidence type="ECO:0000259" key="7">
    <source>
        <dbReference type="PROSITE" id="PS50056"/>
    </source>
</evidence>
<sequence>MAESLDIRRHVSYDEIIPGLFLGNLIAAKSNVFLQEQGITHVLSLTTERVEIAKECGIVHKQFVVRDNCTQNLLQSLLEGVQFIEDAFTGALKFHSAMTAEPKVFVHCRMGISRSASIVVAYVMKIFGYSYEEGLRFVKGKRRVINPNKAFVAQLNFLHSTNFDLTHLSDILSQSIENPYDPYDPDEERYLRKERKMLKKTKPWKMHPQKWTKIRFATKDDIATYKDCMKECHPPQVQPPPAAATSTAAAAAAAGGVVSPPIVDATNVNATAPREDDNSDEGDAPLPEPFTFDPSGDTIME</sequence>
<comment type="similarity">
    <text evidence="1">Belongs to the protein-tyrosine phosphatase family. Non-receptor class dual specificity subfamily.</text>
</comment>
<evidence type="ECO:0000256" key="5">
    <source>
        <dbReference type="SAM" id="MobiDB-lite"/>
    </source>
</evidence>
<dbReference type="InterPro" id="IPR029021">
    <property type="entry name" value="Prot-tyrosine_phosphatase-like"/>
</dbReference>
<dbReference type="Gene3D" id="3.90.190.10">
    <property type="entry name" value="Protein tyrosine phosphatase superfamily"/>
    <property type="match status" value="1"/>
</dbReference>
<evidence type="ECO:0000256" key="3">
    <source>
        <dbReference type="ARBA" id="ARBA00022801"/>
    </source>
</evidence>
<dbReference type="InterPro" id="IPR020422">
    <property type="entry name" value="TYR_PHOSPHATASE_DUAL_dom"/>
</dbReference>
<keyword evidence="4" id="KW-0904">Protein phosphatase</keyword>
<dbReference type="PANTHER" id="PTHR10159:SF519">
    <property type="entry name" value="DUAL SPECIFICITY PROTEIN PHOSPHATASE MPK3"/>
    <property type="match status" value="1"/>
</dbReference>
<keyword evidence="3" id="KW-0378">Hydrolase</keyword>
<dbReference type="SUPFAM" id="SSF52799">
    <property type="entry name" value="(Phosphotyrosine protein) phosphatases II"/>
    <property type="match status" value="1"/>
</dbReference>
<dbReference type="CDD" id="cd14498">
    <property type="entry name" value="DSP"/>
    <property type="match status" value="1"/>
</dbReference>
<dbReference type="eggNOG" id="KOG1716">
    <property type="taxonomic scope" value="Eukaryota"/>
</dbReference>
<dbReference type="STRING" id="1076935.U4LNJ9"/>
<evidence type="ECO:0000256" key="4">
    <source>
        <dbReference type="ARBA" id="ARBA00022912"/>
    </source>
</evidence>
<reference evidence="8 9" key="1">
    <citation type="journal article" date="2013" name="PLoS Genet.">
        <title>The genome and development-dependent transcriptomes of Pyronema confluens: a window into fungal evolution.</title>
        <authorList>
            <person name="Traeger S."/>
            <person name="Altegoer F."/>
            <person name="Freitag M."/>
            <person name="Gabaldon T."/>
            <person name="Kempken F."/>
            <person name="Kumar A."/>
            <person name="Marcet-Houben M."/>
            <person name="Poggeler S."/>
            <person name="Stajich J.E."/>
            <person name="Nowrousian M."/>
        </authorList>
    </citation>
    <scope>NUCLEOTIDE SEQUENCE [LARGE SCALE GENOMIC DNA]</scope>
    <source>
        <strain evidence="9">CBS 100304</strain>
        <tissue evidence="8">Vegetative mycelium</tissue>
    </source>
</reference>
<feature type="compositionally biased region" description="Low complexity" evidence="5">
    <location>
        <begin position="251"/>
        <end position="261"/>
    </location>
</feature>
<dbReference type="OrthoDB" id="10252009at2759"/>